<dbReference type="GeneID" id="45695381"/>
<dbReference type="AlphaFoldDB" id="A0AAP9XYZ1"/>
<reference evidence="3" key="2">
    <citation type="submission" date="2022-06" db="EMBL/GenBank/DDBJ databases">
        <title>Draft genome sequence of Burkholderia glumae strain GR20004 isolated from rice panicle showing bacterial panicle blight.</title>
        <authorList>
            <person name="Choi S.Y."/>
            <person name="Lee Y.H."/>
        </authorList>
    </citation>
    <scope>NUCLEOTIDE SEQUENCE</scope>
    <source>
        <strain evidence="3">GR20004</strain>
    </source>
</reference>
<reference evidence="2 4" key="1">
    <citation type="submission" date="2020-12" db="EMBL/GenBank/DDBJ databases">
        <title>FDA dAtabase for Regulatory Grade micrObial Sequences (FDA-ARGOS): Supporting development and validation of Infectious Disease Dx tests.</title>
        <authorList>
            <person name="Minogue T."/>
            <person name="Wolcott M."/>
            <person name="Wasieloski L."/>
            <person name="Aguilar W."/>
            <person name="Moore D."/>
            <person name="Jaissle J."/>
            <person name="Tallon L."/>
            <person name="Sadzewicz L."/>
            <person name="Zhao X."/>
            <person name="Boylan J."/>
            <person name="Ott S."/>
            <person name="Bowen H."/>
            <person name="Vavikolanu K."/>
            <person name="Mehta A."/>
            <person name="Aluvathingal J."/>
            <person name="Nadendla S."/>
            <person name="Yan Y."/>
            <person name="Sichtig H."/>
        </authorList>
    </citation>
    <scope>NUCLEOTIDE SEQUENCE [LARGE SCALE GENOMIC DNA]</scope>
    <source>
        <strain evidence="2 4">FDAARGOS_949</strain>
    </source>
</reference>
<keyword evidence="1" id="KW-1133">Transmembrane helix</keyword>
<protein>
    <submittedName>
        <fullName evidence="2">MFS transporter</fullName>
    </submittedName>
</protein>
<evidence type="ECO:0000313" key="2">
    <source>
        <dbReference type="EMBL" id="QPQ90619.1"/>
    </source>
</evidence>
<keyword evidence="5" id="KW-1185">Reference proteome</keyword>
<evidence type="ECO:0000256" key="1">
    <source>
        <dbReference type="SAM" id="Phobius"/>
    </source>
</evidence>
<keyword evidence="1" id="KW-0472">Membrane</keyword>
<dbReference type="EMBL" id="CP099583">
    <property type="protein sequence ID" value="USS43349.1"/>
    <property type="molecule type" value="Genomic_DNA"/>
</dbReference>
<sequence length="118" mass="12758">MIPYRAAASPATARAASGALDATCRKLCGRLAPFLMPCHVVTDRNRAEVGFAKRQMARDPAFSATVFGLGAGLFLGYFLFALPSKLRMRKAGAKVWIARIIAVLRSALPEPITRARQP</sequence>
<accession>A0AAP9XYZ1</accession>
<dbReference type="EMBL" id="CP065600">
    <property type="protein sequence ID" value="QPQ90619.1"/>
    <property type="molecule type" value="Genomic_DNA"/>
</dbReference>
<gene>
    <name evidence="2" type="ORF">I6H06_02360</name>
    <name evidence="3" type="ORF">NFI99_02440</name>
</gene>
<evidence type="ECO:0000313" key="5">
    <source>
        <dbReference type="Proteomes" id="UP001056386"/>
    </source>
</evidence>
<evidence type="ECO:0000313" key="3">
    <source>
        <dbReference type="EMBL" id="USS43349.1"/>
    </source>
</evidence>
<dbReference type="RefSeq" id="WP_012733331.1">
    <property type="nucleotide sequence ID" value="NZ_CP021075.1"/>
</dbReference>
<proteinExistence type="predicted"/>
<evidence type="ECO:0000313" key="4">
    <source>
        <dbReference type="Proteomes" id="UP000594892"/>
    </source>
</evidence>
<dbReference type="Proteomes" id="UP001056386">
    <property type="component" value="Chromosome 2"/>
</dbReference>
<keyword evidence="1" id="KW-0812">Transmembrane</keyword>
<organism evidence="2 4">
    <name type="scientific">Burkholderia glumae</name>
    <name type="common">Pseudomonas glumae</name>
    <dbReference type="NCBI Taxonomy" id="337"/>
    <lineage>
        <taxon>Bacteria</taxon>
        <taxon>Pseudomonadati</taxon>
        <taxon>Pseudomonadota</taxon>
        <taxon>Betaproteobacteria</taxon>
        <taxon>Burkholderiales</taxon>
        <taxon>Burkholderiaceae</taxon>
        <taxon>Burkholderia</taxon>
    </lineage>
</organism>
<feature type="transmembrane region" description="Helical" evidence="1">
    <location>
        <begin position="61"/>
        <end position="80"/>
    </location>
</feature>
<dbReference type="Proteomes" id="UP000594892">
    <property type="component" value="Chromosome 1"/>
</dbReference>
<name>A0AAP9XYZ1_BURGL</name>